<keyword evidence="5" id="KW-0808">Transferase</keyword>
<dbReference type="GO" id="GO:0016740">
    <property type="term" value="F:transferase activity"/>
    <property type="evidence" value="ECO:0007669"/>
    <property type="project" value="UniProtKB-KW"/>
</dbReference>
<dbReference type="PANTHER" id="PTHR35408:SF2">
    <property type="entry name" value="GLYCOSYLTRANSFERASE 2-LIKE DOMAIN-CONTAINING PROTEIN"/>
    <property type="match status" value="1"/>
</dbReference>
<dbReference type="Pfam" id="PF13632">
    <property type="entry name" value="Glyco_trans_2_3"/>
    <property type="match status" value="1"/>
</dbReference>
<keyword evidence="2" id="KW-0472">Membrane</keyword>
<dbReference type="AlphaFoldDB" id="A0A545UNL9"/>
<dbReference type="InterPro" id="IPR001173">
    <property type="entry name" value="Glyco_trans_2-like"/>
</dbReference>
<evidence type="ECO:0000256" key="1">
    <source>
        <dbReference type="SAM" id="MobiDB-lite"/>
    </source>
</evidence>
<evidence type="ECO:0000313" key="6">
    <source>
        <dbReference type="Proteomes" id="UP000315783"/>
    </source>
</evidence>
<organism evidence="5 6">
    <name type="scientific">Cordyceps javanica</name>
    <dbReference type="NCBI Taxonomy" id="43265"/>
    <lineage>
        <taxon>Eukaryota</taxon>
        <taxon>Fungi</taxon>
        <taxon>Dikarya</taxon>
        <taxon>Ascomycota</taxon>
        <taxon>Pezizomycotina</taxon>
        <taxon>Sordariomycetes</taxon>
        <taxon>Hypocreomycetidae</taxon>
        <taxon>Hypocreales</taxon>
        <taxon>Cordycipitaceae</taxon>
        <taxon>Cordyceps</taxon>
    </lineage>
</organism>
<evidence type="ECO:0000259" key="3">
    <source>
        <dbReference type="Pfam" id="PF13632"/>
    </source>
</evidence>
<feature type="transmembrane region" description="Helical" evidence="2">
    <location>
        <begin position="735"/>
        <end position="756"/>
    </location>
</feature>
<keyword evidence="6" id="KW-1185">Reference proteome</keyword>
<reference evidence="5 6" key="1">
    <citation type="journal article" date="2019" name="Appl. Microbiol. Biotechnol.">
        <title>Genome sequence of Isaria javanica and comparative genome analysis insights into family S53 peptidase evolution in fungal entomopathogens.</title>
        <authorList>
            <person name="Lin R."/>
            <person name="Zhang X."/>
            <person name="Xin B."/>
            <person name="Zou M."/>
            <person name="Gao Y."/>
            <person name="Qin F."/>
            <person name="Hu Q."/>
            <person name="Xie B."/>
            <person name="Cheng X."/>
        </authorList>
    </citation>
    <scope>NUCLEOTIDE SEQUENCE [LARGE SCALE GENOMIC DNA]</scope>
    <source>
        <strain evidence="5 6">IJ1G</strain>
    </source>
</reference>
<evidence type="ECO:0000259" key="4">
    <source>
        <dbReference type="Pfam" id="PF25550"/>
    </source>
</evidence>
<dbReference type="STRING" id="43265.A0A545UNL9"/>
<feature type="transmembrane region" description="Helical" evidence="2">
    <location>
        <begin position="768"/>
        <end position="789"/>
    </location>
</feature>
<dbReference type="InterPro" id="IPR057688">
    <property type="entry name" value="DUF7928"/>
</dbReference>
<gene>
    <name evidence="5" type="ORF">IF1G_10301</name>
</gene>
<protein>
    <submittedName>
        <fullName evidence="5">Glycosyl transferase family group 2</fullName>
    </submittedName>
</protein>
<dbReference type="PANTHER" id="PTHR35408">
    <property type="entry name" value="CHROMOSOME 15, WHOLE GENOME SHOTGUN SEQUENCE"/>
    <property type="match status" value="1"/>
</dbReference>
<dbReference type="Proteomes" id="UP000315783">
    <property type="component" value="Unassembled WGS sequence"/>
</dbReference>
<name>A0A545UNL9_9HYPO</name>
<keyword evidence="2" id="KW-0812">Transmembrane</keyword>
<sequence>MVQYTPESPTLGEPIQQLQSSRRPSHARSVTSMRSSNSHSDNGNKTGRSTPSKSQYSDDFRYRTMATYIYNRIMVSGWIHPDAAHDPNNIHGVLIRRSRGQYLSVPEPVHPVLHDAVARMNLAVAITIRPRLLDGIMLVLTEGQTELRFKDGSQLQVIDSLNHAHPTTVKKYQYACICQQERMLLVWHDDISHVLSHAAQLEEKLLTMIWGSGKMASTVLSSPFRTPSVLSINTPSGYNTPGNLITEKDAYIAQTDDADDEEIAAEKERAMERPESLKRPVMRTSAVFIGLAIALTITLLVGVYIGRLISECLLDGTWIRMALVFPIPLLACVSLFFFQIVFSDLFQMIGPIGGNTTNSRYFSCHKPSLDRAYMEGMELPKVTIQMPVYKEGMESVIIPTIRSLQQAVSFYESHGGSATIFVNDDGLRAGLSEAQVRQRREYYHNNNIGWVARPRHNGDEGYVRKGKFKKASNMNFALNFSQRVEKRMQEMMDVRIADTGSDLLDEAEEEEMYNSALAQLLDEDPLAWAEGDVRVGEVILLVDSDTRVPIDCLLYGAAEMFLSPEVAIVQHSTGVMQVTHDYFENGITYFTNLVYSSIRFSIGAGEVAPFVGHNAFLRWRAVQDVGRPEQDGAYTAYWSESHVSEDFDIALRLQMKGSVIRIGSYHNDEFKEGVSLTIYDEIMRWQKYAYGVSEMIFHPLHRWIYKGPFTPLFYTFLFSNIMWSSKISIMSYMCSYFALASALLLTCLNYFLIGWIRDELATAYLTSWNVFLSLVVVFNGAGPIALAILRYRTGEKGLLRALFENYKWMPLMTVFFGGLSYHISLALLAHLFHVDMQWGSTSKEKEDSNFFQEVPRIFKTFWTMYVFIALMVAAMVYLGAFAPPDWAITDFSAIVPLALNLSFHALVPFVLNPSLMVFAY</sequence>
<feature type="transmembrane region" description="Helical" evidence="2">
    <location>
        <begin position="893"/>
        <end position="911"/>
    </location>
</feature>
<dbReference type="InterPro" id="IPR029044">
    <property type="entry name" value="Nucleotide-diphossugar_trans"/>
</dbReference>
<evidence type="ECO:0000256" key="2">
    <source>
        <dbReference type="SAM" id="Phobius"/>
    </source>
</evidence>
<feature type="compositionally biased region" description="Polar residues" evidence="1">
    <location>
        <begin position="16"/>
        <end position="55"/>
    </location>
</feature>
<dbReference type="SUPFAM" id="SSF53448">
    <property type="entry name" value="Nucleotide-diphospho-sugar transferases"/>
    <property type="match status" value="1"/>
</dbReference>
<proteinExistence type="predicted"/>
<feature type="transmembrane region" description="Helical" evidence="2">
    <location>
        <begin position="810"/>
        <end position="832"/>
    </location>
</feature>
<feature type="domain" description="DUF7928" evidence="4">
    <location>
        <begin position="61"/>
        <end position="216"/>
    </location>
</feature>
<feature type="transmembrane region" description="Helical" evidence="2">
    <location>
        <begin position="286"/>
        <end position="306"/>
    </location>
</feature>
<dbReference type="EMBL" id="SPUK01000021">
    <property type="protein sequence ID" value="TQV91066.1"/>
    <property type="molecule type" value="Genomic_DNA"/>
</dbReference>
<comment type="caution">
    <text evidence="5">The sequence shown here is derived from an EMBL/GenBank/DDBJ whole genome shotgun (WGS) entry which is preliminary data.</text>
</comment>
<feature type="region of interest" description="Disordered" evidence="1">
    <location>
        <begin position="1"/>
        <end position="56"/>
    </location>
</feature>
<feature type="transmembrane region" description="Helical" evidence="2">
    <location>
        <begin position="318"/>
        <end position="342"/>
    </location>
</feature>
<feature type="transmembrane region" description="Helical" evidence="2">
    <location>
        <begin position="862"/>
        <end position="881"/>
    </location>
</feature>
<dbReference type="Pfam" id="PF25550">
    <property type="entry name" value="DUF7928"/>
    <property type="match status" value="1"/>
</dbReference>
<evidence type="ECO:0000313" key="5">
    <source>
        <dbReference type="EMBL" id="TQV91066.1"/>
    </source>
</evidence>
<dbReference type="Gene3D" id="3.90.550.10">
    <property type="entry name" value="Spore Coat Polysaccharide Biosynthesis Protein SpsA, Chain A"/>
    <property type="match status" value="1"/>
</dbReference>
<feature type="domain" description="Glycosyltransferase 2-like" evidence="3">
    <location>
        <begin position="538"/>
        <end position="751"/>
    </location>
</feature>
<dbReference type="OrthoDB" id="38531at2759"/>
<keyword evidence="2" id="KW-1133">Transmembrane helix</keyword>
<accession>A0A545UNL9</accession>